<evidence type="ECO:0000256" key="4">
    <source>
        <dbReference type="ARBA" id="ARBA00022840"/>
    </source>
</evidence>
<gene>
    <name evidence="7" type="ORF">SAMN02910265_02765</name>
</gene>
<evidence type="ECO:0000256" key="1">
    <source>
        <dbReference type="ARBA" id="ARBA00005417"/>
    </source>
</evidence>
<feature type="region of interest" description="Disordered" evidence="5">
    <location>
        <begin position="319"/>
        <end position="372"/>
    </location>
</feature>
<organism evidence="7 8">
    <name type="scientific">Ruminococcus flavefaciens</name>
    <dbReference type="NCBI Taxonomy" id="1265"/>
    <lineage>
        <taxon>Bacteria</taxon>
        <taxon>Bacillati</taxon>
        <taxon>Bacillota</taxon>
        <taxon>Clostridia</taxon>
        <taxon>Eubacteriales</taxon>
        <taxon>Oscillospiraceae</taxon>
        <taxon>Ruminococcus</taxon>
    </lineage>
</organism>
<comment type="similarity">
    <text evidence="1">Belongs to the ABC transporter superfamily.</text>
</comment>
<dbReference type="InterPro" id="IPR027417">
    <property type="entry name" value="P-loop_NTPase"/>
</dbReference>
<name>A0A1H6L1C2_RUMFL</name>
<dbReference type="Gene3D" id="3.40.50.300">
    <property type="entry name" value="P-loop containing nucleotide triphosphate hydrolases"/>
    <property type="match status" value="1"/>
</dbReference>
<keyword evidence="3" id="KW-0547">Nucleotide-binding</keyword>
<dbReference type="SUPFAM" id="SSF52540">
    <property type="entry name" value="P-loop containing nucleoside triphosphate hydrolases"/>
    <property type="match status" value="1"/>
</dbReference>
<evidence type="ECO:0000256" key="5">
    <source>
        <dbReference type="SAM" id="MobiDB-lite"/>
    </source>
</evidence>
<evidence type="ECO:0000256" key="3">
    <source>
        <dbReference type="ARBA" id="ARBA00022741"/>
    </source>
</evidence>
<feature type="domain" description="ABC transporter" evidence="6">
    <location>
        <begin position="2"/>
        <end position="230"/>
    </location>
</feature>
<dbReference type="RefSeq" id="WP_074718394.1">
    <property type="nucleotide sequence ID" value="NZ_FNWV01000013.1"/>
</dbReference>
<evidence type="ECO:0000256" key="2">
    <source>
        <dbReference type="ARBA" id="ARBA00022448"/>
    </source>
</evidence>
<dbReference type="GO" id="GO:0016887">
    <property type="term" value="F:ATP hydrolysis activity"/>
    <property type="evidence" value="ECO:0007669"/>
    <property type="project" value="InterPro"/>
</dbReference>
<dbReference type="CDD" id="cd03230">
    <property type="entry name" value="ABC_DR_subfamily_A"/>
    <property type="match status" value="1"/>
</dbReference>
<evidence type="ECO:0000259" key="6">
    <source>
        <dbReference type="PROSITE" id="PS50893"/>
    </source>
</evidence>
<feature type="compositionally biased region" description="Polar residues" evidence="5">
    <location>
        <begin position="362"/>
        <end position="372"/>
    </location>
</feature>
<dbReference type="AlphaFoldDB" id="A0A1H6L1C2"/>
<dbReference type="GO" id="GO:0005524">
    <property type="term" value="F:ATP binding"/>
    <property type="evidence" value="ECO:0007669"/>
    <property type="project" value="UniProtKB-KW"/>
</dbReference>
<evidence type="ECO:0000313" key="8">
    <source>
        <dbReference type="Proteomes" id="UP000183190"/>
    </source>
</evidence>
<sequence length="372" mass="41492">MIEVKNLTKKYGSKVAVNDISFKVEKGEILGFLGPNGAGKSTTMNMLTGYISSTSGEILIDGTDILEEPKKAKAKIGYLPEIPPLYVDMTVDAYLNFMYDLKKCKLPRKAHLKDICTRCMLQDVRHRLIKNLSKGYRQRVGLAQALINNPPVLILDEPTVGLDPSQIIEIRTLIKKLGKRHTVILSSHILPEIQAVCDRIIIINKGEVAADGTAEEIACNITNEHKMVLRIEGPTHTADDKREIIDAIKSIGGVKYVRADMEREKGIYDYDVETDGKNDIRRQLNKMCADRGWNILMLQLSDLTLEDIFLKITMDEDIKKNSKNGSSSKPKIAIKRTENGKLRAVQEDAGDEAEKKAEDTPAENSENNGGEE</sequence>
<evidence type="ECO:0000313" key="7">
    <source>
        <dbReference type="EMBL" id="SEH80046.1"/>
    </source>
</evidence>
<keyword evidence="4 7" id="KW-0067">ATP-binding</keyword>
<dbReference type="PANTHER" id="PTHR43335">
    <property type="entry name" value="ABC TRANSPORTER, ATP-BINDING PROTEIN"/>
    <property type="match status" value="1"/>
</dbReference>
<dbReference type="Proteomes" id="UP000183190">
    <property type="component" value="Unassembled WGS sequence"/>
</dbReference>
<proteinExistence type="inferred from homology"/>
<dbReference type="PANTHER" id="PTHR43335:SF4">
    <property type="entry name" value="ABC TRANSPORTER, ATP-BINDING PROTEIN"/>
    <property type="match status" value="1"/>
</dbReference>
<dbReference type="InterPro" id="IPR003593">
    <property type="entry name" value="AAA+_ATPase"/>
</dbReference>
<keyword evidence="2" id="KW-0813">Transport</keyword>
<dbReference type="PROSITE" id="PS50893">
    <property type="entry name" value="ABC_TRANSPORTER_2"/>
    <property type="match status" value="1"/>
</dbReference>
<dbReference type="EMBL" id="FNWV01000013">
    <property type="protein sequence ID" value="SEH80046.1"/>
    <property type="molecule type" value="Genomic_DNA"/>
</dbReference>
<dbReference type="OrthoDB" id="9775135at2"/>
<dbReference type="Pfam" id="PF00005">
    <property type="entry name" value="ABC_tran"/>
    <property type="match status" value="1"/>
</dbReference>
<dbReference type="SMART" id="SM00382">
    <property type="entry name" value="AAA"/>
    <property type="match status" value="1"/>
</dbReference>
<reference evidence="7 8" key="1">
    <citation type="submission" date="2016-10" db="EMBL/GenBank/DDBJ databases">
        <authorList>
            <person name="de Groot N.N."/>
        </authorList>
    </citation>
    <scope>NUCLEOTIDE SEQUENCE [LARGE SCALE GENOMIC DNA]</scope>
    <source>
        <strain evidence="7 8">YAD2003</strain>
    </source>
</reference>
<feature type="compositionally biased region" description="Basic and acidic residues" evidence="5">
    <location>
        <begin position="335"/>
        <end position="359"/>
    </location>
</feature>
<protein>
    <submittedName>
        <fullName evidence="7">ABC-2 type transport system ATP-binding protein</fullName>
    </submittedName>
</protein>
<accession>A0A1H6L1C2</accession>
<dbReference type="InterPro" id="IPR003439">
    <property type="entry name" value="ABC_transporter-like_ATP-bd"/>
</dbReference>